<dbReference type="EMBL" id="GL433835">
    <property type="protein sequence ID" value="EFN59559.1"/>
    <property type="molecule type" value="Genomic_DNA"/>
</dbReference>
<keyword evidence="3 10" id="KW-0808">Transferase</keyword>
<dbReference type="KEGG" id="cvr:CHLNCDRAFT_49309"/>
<evidence type="ECO:0000256" key="7">
    <source>
        <dbReference type="ARBA" id="ARBA00056747"/>
    </source>
</evidence>
<evidence type="ECO:0000256" key="1">
    <source>
        <dbReference type="ARBA" id="ARBA00007487"/>
    </source>
</evidence>
<proteinExistence type="inferred from homology"/>
<dbReference type="OrthoDB" id="549173at2759"/>
<evidence type="ECO:0000313" key="13">
    <source>
        <dbReference type="Proteomes" id="UP000008141"/>
    </source>
</evidence>
<dbReference type="NCBIfam" id="TIGR00636">
    <property type="entry name" value="PduO_Nterm"/>
    <property type="match status" value="1"/>
</dbReference>
<evidence type="ECO:0000313" key="12">
    <source>
        <dbReference type="EMBL" id="EFN59559.1"/>
    </source>
</evidence>
<dbReference type="GO" id="GO:0005524">
    <property type="term" value="F:ATP binding"/>
    <property type="evidence" value="ECO:0007669"/>
    <property type="project" value="UniProtKB-UniRule"/>
</dbReference>
<evidence type="ECO:0000256" key="8">
    <source>
        <dbReference type="ARBA" id="ARBA00071654"/>
    </source>
</evidence>
<keyword evidence="13" id="KW-1185">Reference proteome</keyword>
<sequence length="194" mass="20936">MKIYTKTGDGGASSLYSGERRPKDDAVFAALGDVDEVNSTLGLAREHARQLAGAMRLAQQLEVIQSRLFDVGSAVATPRPTSSDHKLQRVAFSEAHAAQLERWIDEMMEELPPLTQFILPSGGLAAAALHMSRSVCRRAERAVVPLVRDQATEAAVAIYLNRLSDYLFTAARYAALKAGEPETVWVKAAPAGAT</sequence>
<evidence type="ECO:0000256" key="10">
    <source>
        <dbReference type="RuleBase" id="RU366026"/>
    </source>
</evidence>
<evidence type="ECO:0000256" key="9">
    <source>
        <dbReference type="ARBA" id="ARBA00075216"/>
    </source>
</evidence>
<keyword evidence="4 10" id="KW-0547">Nucleotide-binding</keyword>
<name>E1Z3N3_CHLVA</name>
<dbReference type="InterPro" id="IPR029499">
    <property type="entry name" value="PduO-typ"/>
</dbReference>
<dbReference type="Pfam" id="PF01923">
    <property type="entry name" value="Cob_adeno_trans"/>
    <property type="match status" value="1"/>
</dbReference>
<comment type="similarity">
    <text evidence="1 10">Belongs to the Cob(I)alamin adenosyltransferase family.</text>
</comment>
<dbReference type="GO" id="GO:0008817">
    <property type="term" value="F:corrinoid adenosyltransferase activity"/>
    <property type="evidence" value="ECO:0007669"/>
    <property type="project" value="UniProtKB-ARBA"/>
</dbReference>
<evidence type="ECO:0000259" key="11">
    <source>
        <dbReference type="Pfam" id="PF01923"/>
    </source>
</evidence>
<evidence type="ECO:0000256" key="4">
    <source>
        <dbReference type="ARBA" id="ARBA00022741"/>
    </source>
</evidence>
<dbReference type="InterPro" id="IPR016030">
    <property type="entry name" value="CblAdoTrfase-like"/>
</dbReference>
<dbReference type="Proteomes" id="UP000008141">
    <property type="component" value="Unassembled WGS sequence"/>
</dbReference>
<dbReference type="InParanoid" id="E1Z3N3"/>
<protein>
    <recommendedName>
        <fullName evidence="8">Corrinoid adenosyltransferase MMAB</fullName>
    </recommendedName>
    <alternativeName>
        <fullName evidence="9">ATP:co(I)rrinoid adenosyltransferase MMAB</fullName>
    </alternativeName>
</protein>
<evidence type="ECO:0000256" key="5">
    <source>
        <dbReference type="ARBA" id="ARBA00022840"/>
    </source>
</evidence>
<dbReference type="InterPro" id="IPR036451">
    <property type="entry name" value="CblAdoTrfase-like_sf"/>
</dbReference>
<evidence type="ECO:0000256" key="2">
    <source>
        <dbReference type="ARBA" id="ARBA00011233"/>
    </source>
</evidence>
<comment type="function">
    <text evidence="7">Converts cob(I)alamin to adenosylcobalamin (adenosylcob(III)alamin), a coenzyme for methylmalonyl-CoA mutase, therefore participates in the final step of the vitamin B12 conversion. Generates adenosylcobalamin (AdoCbl) and directly delivers the cofactor to MUT in a transfer that is stimulated by ATP-binding to MMAB and gated by MMAA.</text>
</comment>
<comment type="subunit">
    <text evidence="2">Homotrimer.</text>
</comment>
<keyword evidence="5 10" id="KW-0067">ATP-binding</keyword>
<dbReference type="Gene3D" id="1.20.1200.10">
    <property type="entry name" value="Cobalamin adenosyltransferase-like"/>
    <property type="match status" value="1"/>
</dbReference>
<dbReference type="AlphaFoldDB" id="E1Z3N3"/>
<dbReference type="GeneID" id="17359174"/>
<dbReference type="RefSeq" id="XP_005851661.1">
    <property type="nucleotide sequence ID" value="XM_005851599.1"/>
</dbReference>
<accession>E1Z3N3</accession>
<comment type="catalytic activity">
    <reaction evidence="6">
        <text>cob(I)alamin-[corrinoid adenosyltransferase] + ATP = apo-[corrinoid adenosyltransferase] + adenosylcob(III)alamin + triphosphate</text>
        <dbReference type="Rhea" id="RHEA:56796"/>
        <dbReference type="Rhea" id="RHEA-COMP:14743"/>
        <dbReference type="Rhea" id="RHEA-COMP:14744"/>
        <dbReference type="ChEBI" id="CHEBI:18036"/>
        <dbReference type="ChEBI" id="CHEBI:18408"/>
        <dbReference type="ChEBI" id="CHEBI:30616"/>
        <dbReference type="ChEBI" id="CHEBI:60488"/>
        <dbReference type="ChEBI" id="CHEBI:83228"/>
    </reaction>
    <physiologicalReaction direction="left-to-right" evidence="6">
        <dbReference type="Rhea" id="RHEA:56797"/>
    </physiologicalReaction>
</comment>
<organism evidence="13">
    <name type="scientific">Chlorella variabilis</name>
    <name type="common">Green alga</name>
    <dbReference type="NCBI Taxonomy" id="554065"/>
    <lineage>
        <taxon>Eukaryota</taxon>
        <taxon>Viridiplantae</taxon>
        <taxon>Chlorophyta</taxon>
        <taxon>core chlorophytes</taxon>
        <taxon>Trebouxiophyceae</taxon>
        <taxon>Chlorellales</taxon>
        <taxon>Chlorellaceae</taxon>
        <taxon>Chlorella clade</taxon>
        <taxon>Chlorella</taxon>
    </lineage>
</organism>
<dbReference type="OMA" id="HQACTVV"/>
<reference evidence="12 13" key="1">
    <citation type="journal article" date="2010" name="Plant Cell">
        <title>The Chlorella variabilis NC64A genome reveals adaptation to photosymbiosis, coevolution with viruses, and cryptic sex.</title>
        <authorList>
            <person name="Blanc G."/>
            <person name="Duncan G."/>
            <person name="Agarkova I."/>
            <person name="Borodovsky M."/>
            <person name="Gurnon J."/>
            <person name="Kuo A."/>
            <person name="Lindquist E."/>
            <person name="Lucas S."/>
            <person name="Pangilinan J."/>
            <person name="Polle J."/>
            <person name="Salamov A."/>
            <person name="Terry A."/>
            <person name="Yamada T."/>
            <person name="Dunigan D.D."/>
            <person name="Grigoriev I.V."/>
            <person name="Claverie J.M."/>
            <person name="Van Etten J.L."/>
        </authorList>
    </citation>
    <scope>NUCLEOTIDE SEQUENCE [LARGE SCALE GENOMIC DNA]</scope>
    <source>
        <strain evidence="12 13">NC64A</strain>
    </source>
</reference>
<dbReference type="FunFam" id="1.20.1200.10:FF:000001">
    <property type="entry name" value="Cob(I)yrinic acid a,c-diamide adenosyltransferase"/>
    <property type="match status" value="1"/>
</dbReference>
<dbReference type="GO" id="GO:0009235">
    <property type="term" value="P:cobalamin metabolic process"/>
    <property type="evidence" value="ECO:0007669"/>
    <property type="project" value="UniProtKB-ARBA"/>
</dbReference>
<evidence type="ECO:0000256" key="6">
    <source>
        <dbReference type="ARBA" id="ARBA00051988"/>
    </source>
</evidence>
<gene>
    <name evidence="12" type="ORF">CHLNCDRAFT_49309</name>
</gene>
<dbReference type="SUPFAM" id="SSF89028">
    <property type="entry name" value="Cobalamin adenosyltransferase-like"/>
    <property type="match status" value="1"/>
</dbReference>
<feature type="domain" description="Cobalamin adenosyltransferase-like" evidence="11">
    <location>
        <begin position="3"/>
        <end position="174"/>
    </location>
</feature>
<evidence type="ECO:0000256" key="3">
    <source>
        <dbReference type="ARBA" id="ARBA00022679"/>
    </source>
</evidence>
<dbReference type="STRING" id="554065.E1Z3N3"/>
<dbReference type="PANTHER" id="PTHR12213:SF0">
    <property type="entry name" value="CORRINOID ADENOSYLTRANSFERASE MMAB"/>
    <property type="match status" value="1"/>
</dbReference>
<dbReference type="eggNOG" id="ENOG502QS64">
    <property type="taxonomic scope" value="Eukaryota"/>
</dbReference>
<dbReference type="PANTHER" id="PTHR12213">
    <property type="entry name" value="CORRINOID ADENOSYLTRANSFERASE"/>
    <property type="match status" value="1"/>
</dbReference>